<dbReference type="SUPFAM" id="SSF52402">
    <property type="entry name" value="Adenine nucleotide alpha hydrolases-like"/>
    <property type="match status" value="1"/>
</dbReference>
<dbReference type="PIRSF" id="PIRSF000857">
    <property type="entry name" value="PAPS_reductase"/>
    <property type="match status" value="1"/>
</dbReference>
<evidence type="ECO:0000256" key="1">
    <source>
        <dbReference type="ARBA" id="ARBA00009732"/>
    </source>
</evidence>
<comment type="function">
    <text evidence="4">Catalyzes the formation of sulfite from adenosine 5'-phosphosulfate (APS) using thioredoxin as an electron donor.</text>
</comment>
<feature type="binding site" evidence="4">
    <location>
        <position position="203"/>
    </location>
    <ligand>
        <name>[4Fe-4S] cluster</name>
        <dbReference type="ChEBI" id="CHEBI:49883"/>
    </ligand>
</feature>
<dbReference type="InterPro" id="IPR014729">
    <property type="entry name" value="Rossmann-like_a/b/a_fold"/>
</dbReference>
<name>A0ABX8ZRK1_9SPHN</name>
<dbReference type="EMBL" id="CP081295">
    <property type="protein sequence ID" value="QZD90389.1"/>
    <property type="molecule type" value="Genomic_DNA"/>
</dbReference>
<reference evidence="6 7" key="1">
    <citation type="submission" date="2021-08" db="EMBL/GenBank/DDBJ databases">
        <title>Comparative Genomics Analysis of the Genus Qipengyuania Reveals Extensive Genetic Diversity and Metabolic Versatility, Including the Description of Fifteen Novel Species.</title>
        <authorList>
            <person name="Liu Y."/>
        </authorList>
    </citation>
    <scope>NUCLEOTIDE SEQUENCE [LARGE SCALE GENOMIC DNA]</scope>
    <source>
        <strain evidence="6 7">1NDH13</strain>
    </source>
</reference>
<dbReference type="InterPro" id="IPR004511">
    <property type="entry name" value="PAPS/APS_Rdtase"/>
</dbReference>
<protein>
    <recommendedName>
        <fullName evidence="4">Adenosine 5'-phosphosulfate reductase</fullName>
        <shortName evidence="4">APS reductase</shortName>
        <ecNumber evidence="4">1.8.4.10</ecNumber>
    </recommendedName>
    <alternativeName>
        <fullName evidence="4">5'-adenylylsulfate reductase</fullName>
    </alternativeName>
    <alternativeName>
        <fullName evidence="4">Thioredoxin-dependent 5'-adenylylsulfate reductase</fullName>
    </alternativeName>
</protein>
<comment type="pathway">
    <text evidence="3 4">Sulfur metabolism; hydrogen sulfide biosynthesis; sulfite from sulfate.</text>
</comment>
<keyword evidence="4" id="KW-0408">Iron</keyword>
<evidence type="ECO:0000256" key="3">
    <source>
        <dbReference type="ARBA" id="ARBA00024327"/>
    </source>
</evidence>
<keyword evidence="4" id="KW-0963">Cytoplasm</keyword>
<dbReference type="GO" id="GO:0004604">
    <property type="term" value="F:phosphoadenylyl-sulfate reductase (thioredoxin) activity"/>
    <property type="evidence" value="ECO:0007669"/>
    <property type="project" value="UniProtKB-EC"/>
</dbReference>
<feature type="binding site" evidence="4">
    <location>
        <position position="200"/>
    </location>
    <ligand>
        <name>[4Fe-4S] cluster</name>
        <dbReference type="ChEBI" id="CHEBI:49883"/>
    </ligand>
</feature>
<accession>A0ABX8ZRK1</accession>
<organism evidence="6 7">
    <name type="scientific">Qipengyuania aurantiaca</name>
    <dbReference type="NCBI Taxonomy" id="2867233"/>
    <lineage>
        <taxon>Bacteria</taxon>
        <taxon>Pseudomonadati</taxon>
        <taxon>Pseudomonadota</taxon>
        <taxon>Alphaproteobacteria</taxon>
        <taxon>Sphingomonadales</taxon>
        <taxon>Erythrobacteraceae</taxon>
        <taxon>Qipengyuania</taxon>
    </lineage>
</organism>
<feature type="binding site" evidence="4">
    <location>
        <position position="118"/>
    </location>
    <ligand>
        <name>[4Fe-4S] cluster</name>
        <dbReference type="ChEBI" id="CHEBI:49883"/>
    </ligand>
</feature>
<feature type="active site" description="Nucleophile; cysteine thiosulfonate intermediate" evidence="4">
    <location>
        <position position="226"/>
    </location>
</feature>
<dbReference type="PANTHER" id="PTHR46509">
    <property type="entry name" value="PHOSPHOADENOSINE PHOSPHOSULFATE REDUCTASE"/>
    <property type="match status" value="1"/>
</dbReference>
<dbReference type="NCBIfam" id="TIGR00434">
    <property type="entry name" value="cysH"/>
    <property type="match status" value="1"/>
</dbReference>
<dbReference type="Proteomes" id="UP000824281">
    <property type="component" value="Chromosome"/>
</dbReference>
<comment type="cofactor">
    <cofactor evidence="4">
        <name>[4Fe-4S] cluster</name>
        <dbReference type="ChEBI" id="CHEBI:49883"/>
    </cofactor>
    <text evidence="4">Binds 1 [4Fe-4S] cluster per subunit.</text>
</comment>
<evidence type="ECO:0000256" key="4">
    <source>
        <dbReference type="HAMAP-Rule" id="MF_00063"/>
    </source>
</evidence>
<gene>
    <name evidence="4" type="primary">cysH</name>
    <name evidence="6" type="ORF">K3148_03045</name>
</gene>
<sequence>MLLEGDLYGDARLTPEREGKTLAFLAESILRDYPGRVAMVSSFGAESIVLLDMVARINPNTPILLNETGMLFAETLNYQREVSALLGLTNVQLVRPTRQRLAEEDPNGLLHRNDSDACCNLRKSEPLRRALAPFDAWITGRKKFQNDKRAEMQPVEQDGAGRVKLNPLADWTPSDIRDYFDRYDLPRHPLVSQGYPSIGCAPCTSLVLAGEDARAGRWRGTEKTECGIHYVEGQFIAGAGI</sequence>
<dbReference type="RefSeq" id="WP_221425860.1">
    <property type="nucleotide sequence ID" value="NZ_CP081295.1"/>
</dbReference>
<dbReference type="HAMAP" id="MF_00063">
    <property type="entry name" value="CysH"/>
    <property type="match status" value="1"/>
</dbReference>
<dbReference type="Gene3D" id="3.40.50.620">
    <property type="entry name" value="HUPs"/>
    <property type="match status" value="1"/>
</dbReference>
<keyword evidence="7" id="KW-1185">Reference proteome</keyword>
<dbReference type="PANTHER" id="PTHR46509:SF1">
    <property type="entry name" value="PHOSPHOADENOSINE PHOSPHOSULFATE REDUCTASE"/>
    <property type="match status" value="1"/>
</dbReference>
<keyword evidence="2 4" id="KW-0560">Oxidoreductase</keyword>
<keyword evidence="4" id="KW-0479">Metal-binding</keyword>
<evidence type="ECO:0000313" key="6">
    <source>
        <dbReference type="EMBL" id="QZD90389.1"/>
    </source>
</evidence>
<comment type="similarity">
    <text evidence="1 4">Belongs to the PAPS reductase family. CysH subfamily.</text>
</comment>
<dbReference type="NCBIfam" id="NF002537">
    <property type="entry name" value="PRK02090.1"/>
    <property type="match status" value="1"/>
</dbReference>
<evidence type="ECO:0000256" key="2">
    <source>
        <dbReference type="ARBA" id="ARBA00023002"/>
    </source>
</evidence>
<evidence type="ECO:0000313" key="7">
    <source>
        <dbReference type="Proteomes" id="UP000824281"/>
    </source>
</evidence>
<dbReference type="EC" id="1.8.4.10" evidence="4"/>
<dbReference type="Pfam" id="PF01507">
    <property type="entry name" value="PAPS_reduct"/>
    <property type="match status" value="1"/>
</dbReference>
<comment type="subcellular location">
    <subcellularLocation>
        <location evidence="4">Cytoplasm</location>
    </subcellularLocation>
</comment>
<comment type="catalytic activity">
    <reaction evidence="4">
        <text>[thioredoxin]-disulfide + sulfite + AMP + 2 H(+) = adenosine 5'-phosphosulfate + [thioredoxin]-dithiol</text>
        <dbReference type="Rhea" id="RHEA:21976"/>
        <dbReference type="Rhea" id="RHEA-COMP:10698"/>
        <dbReference type="Rhea" id="RHEA-COMP:10700"/>
        <dbReference type="ChEBI" id="CHEBI:15378"/>
        <dbReference type="ChEBI" id="CHEBI:17359"/>
        <dbReference type="ChEBI" id="CHEBI:29950"/>
        <dbReference type="ChEBI" id="CHEBI:50058"/>
        <dbReference type="ChEBI" id="CHEBI:58243"/>
        <dbReference type="ChEBI" id="CHEBI:456215"/>
        <dbReference type="EC" id="1.8.4.10"/>
    </reaction>
</comment>
<feature type="binding site" evidence="4">
    <location>
        <position position="119"/>
    </location>
    <ligand>
        <name>[4Fe-4S] cluster</name>
        <dbReference type="ChEBI" id="CHEBI:49883"/>
    </ligand>
</feature>
<proteinExistence type="inferred from homology"/>
<evidence type="ECO:0000259" key="5">
    <source>
        <dbReference type="Pfam" id="PF01507"/>
    </source>
</evidence>
<feature type="domain" description="Phosphoadenosine phosphosulphate reductase" evidence="5">
    <location>
        <begin position="37"/>
        <end position="205"/>
    </location>
</feature>
<dbReference type="InterPro" id="IPR002500">
    <property type="entry name" value="PAPS_reduct_dom"/>
</dbReference>
<keyword evidence="4" id="KW-0411">Iron-sulfur</keyword>